<proteinExistence type="predicted"/>
<dbReference type="AlphaFoldDB" id="A0A813J9X3"/>
<dbReference type="SUPFAM" id="SSF50044">
    <property type="entry name" value="SH3-domain"/>
    <property type="match status" value="1"/>
</dbReference>
<sequence length="102" mass="10893">MNNNKQEITICPVRPLGSSESKALGASSLIQRRGTEGAEGSFMCTAAWGVAVRQGDLIQVLEQHNSGWTYAKILSLADNSTAGWVPSYIVQQAPYSPCKPPG</sequence>
<evidence type="ECO:0000313" key="4">
    <source>
        <dbReference type="EMBL" id="CAE8674141.1"/>
    </source>
</evidence>
<evidence type="ECO:0000256" key="2">
    <source>
        <dbReference type="PROSITE-ProRule" id="PRU00192"/>
    </source>
</evidence>
<dbReference type="InterPro" id="IPR036028">
    <property type="entry name" value="SH3-like_dom_sf"/>
</dbReference>
<organism evidence="4 5">
    <name type="scientific">Polarella glacialis</name>
    <name type="common">Dinoflagellate</name>
    <dbReference type="NCBI Taxonomy" id="89957"/>
    <lineage>
        <taxon>Eukaryota</taxon>
        <taxon>Sar</taxon>
        <taxon>Alveolata</taxon>
        <taxon>Dinophyceae</taxon>
        <taxon>Suessiales</taxon>
        <taxon>Suessiaceae</taxon>
        <taxon>Polarella</taxon>
    </lineage>
</organism>
<dbReference type="Proteomes" id="UP000626109">
    <property type="component" value="Unassembled WGS sequence"/>
</dbReference>
<protein>
    <recommendedName>
        <fullName evidence="3">SH3 domain-containing protein</fullName>
    </recommendedName>
</protein>
<comment type="caution">
    <text evidence="4">The sequence shown here is derived from an EMBL/GenBank/DDBJ whole genome shotgun (WGS) entry which is preliminary data.</text>
</comment>
<dbReference type="PROSITE" id="PS50002">
    <property type="entry name" value="SH3"/>
    <property type="match status" value="1"/>
</dbReference>
<accession>A0A813J9X3</accession>
<evidence type="ECO:0000259" key="3">
    <source>
        <dbReference type="PROSITE" id="PS50002"/>
    </source>
</evidence>
<evidence type="ECO:0000256" key="1">
    <source>
        <dbReference type="ARBA" id="ARBA00022443"/>
    </source>
</evidence>
<dbReference type="Gene3D" id="2.30.30.40">
    <property type="entry name" value="SH3 Domains"/>
    <property type="match status" value="1"/>
</dbReference>
<dbReference type="EMBL" id="CAJNNW010024765">
    <property type="protein sequence ID" value="CAE8674141.1"/>
    <property type="molecule type" value="Genomic_DNA"/>
</dbReference>
<gene>
    <name evidence="4" type="ORF">PGLA2088_LOCUS18838</name>
</gene>
<name>A0A813J9X3_POLGL</name>
<evidence type="ECO:0000313" key="5">
    <source>
        <dbReference type="Proteomes" id="UP000626109"/>
    </source>
</evidence>
<dbReference type="InterPro" id="IPR001452">
    <property type="entry name" value="SH3_domain"/>
</dbReference>
<feature type="domain" description="SH3" evidence="3">
    <location>
        <begin position="16"/>
        <end position="95"/>
    </location>
</feature>
<feature type="non-terminal residue" evidence="4">
    <location>
        <position position="102"/>
    </location>
</feature>
<reference evidence="4" key="1">
    <citation type="submission" date="2021-02" db="EMBL/GenBank/DDBJ databases">
        <authorList>
            <person name="Dougan E. K."/>
            <person name="Rhodes N."/>
            <person name="Thang M."/>
            <person name="Chan C."/>
        </authorList>
    </citation>
    <scope>NUCLEOTIDE SEQUENCE</scope>
</reference>
<keyword evidence="1 2" id="KW-0728">SH3 domain</keyword>